<protein>
    <submittedName>
        <fullName evidence="1">Uncharacterized protein</fullName>
    </submittedName>
</protein>
<comment type="caution">
    <text evidence="1">The sequence shown here is derived from an EMBL/GenBank/DDBJ whole genome shotgun (WGS) entry which is preliminary data.</text>
</comment>
<dbReference type="AlphaFoldDB" id="A0A811L5R0"/>
<reference evidence="1" key="1">
    <citation type="submission" date="2020-09" db="EMBL/GenBank/DDBJ databases">
        <authorList>
            <person name="Kikuchi T."/>
        </authorList>
    </citation>
    <scope>NUCLEOTIDE SEQUENCE</scope>
    <source>
        <strain evidence="1">SH1</strain>
    </source>
</reference>
<sequence length="198" mass="21953">MFMVSAPSPITHSFCGQQATTSRQQFANECDELAAHVQPKLSSVRKISAGGLGGLRRTVSSLQSAKPCLLSDMDNDCVVEAKQVEMDFATLTNQAFYLRVKAPNGEISERMPFPCYGQTNHFSPMQNGCGHGDWEFIVEKEVKKNKFVAVNKDKIYLDGVGTLFFTIDDNLKVKLASQEFLRLPSASQCCSKVGRRFN</sequence>
<name>A0A811L5R0_9BILA</name>
<evidence type="ECO:0000313" key="1">
    <source>
        <dbReference type="EMBL" id="CAD5223457.1"/>
    </source>
</evidence>
<dbReference type="EMBL" id="CAJFCW020000005">
    <property type="protein sequence ID" value="CAG9117921.1"/>
    <property type="molecule type" value="Genomic_DNA"/>
</dbReference>
<dbReference type="Proteomes" id="UP000783686">
    <property type="component" value="Unassembled WGS sequence"/>
</dbReference>
<evidence type="ECO:0000313" key="2">
    <source>
        <dbReference type="Proteomes" id="UP000614601"/>
    </source>
</evidence>
<accession>A0A811L5R0</accession>
<dbReference type="OrthoDB" id="5777586at2759"/>
<dbReference type="EMBL" id="CAJFDH010000005">
    <property type="protein sequence ID" value="CAD5223457.1"/>
    <property type="molecule type" value="Genomic_DNA"/>
</dbReference>
<organism evidence="1 2">
    <name type="scientific">Bursaphelenchus okinawaensis</name>
    <dbReference type="NCBI Taxonomy" id="465554"/>
    <lineage>
        <taxon>Eukaryota</taxon>
        <taxon>Metazoa</taxon>
        <taxon>Ecdysozoa</taxon>
        <taxon>Nematoda</taxon>
        <taxon>Chromadorea</taxon>
        <taxon>Rhabditida</taxon>
        <taxon>Tylenchina</taxon>
        <taxon>Tylenchomorpha</taxon>
        <taxon>Aphelenchoidea</taxon>
        <taxon>Aphelenchoididae</taxon>
        <taxon>Bursaphelenchus</taxon>
    </lineage>
</organism>
<dbReference type="Proteomes" id="UP000614601">
    <property type="component" value="Unassembled WGS sequence"/>
</dbReference>
<gene>
    <name evidence="1" type="ORF">BOKJ2_LOCUS10227</name>
</gene>
<keyword evidence="2" id="KW-1185">Reference proteome</keyword>
<proteinExistence type="predicted"/>